<evidence type="ECO:0000256" key="2">
    <source>
        <dbReference type="ARBA" id="ARBA00010446"/>
    </source>
</evidence>
<evidence type="ECO:0000256" key="3">
    <source>
        <dbReference type="ARBA" id="ARBA00022512"/>
    </source>
</evidence>
<evidence type="ECO:0000256" key="6">
    <source>
        <dbReference type="ARBA" id="ARBA00023157"/>
    </source>
</evidence>
<gene>
    <name evidence="9" type="ORF">AAE3_LOCUS5577</name>
</gene>
<dbReference type="GO" id="GO:0009277">
    <property type="term" value="C:fungal-type cell wall"/>
    <property type="evidence" value="ECO:0007669"/>
    <property type="project" value="InterPro"/>
</dbReference>
<dbReference type="OrthoDB" id="4225815at2759"/>
<evidence type="ECO:0000256" key="4">
    <source>
        <dbReference type="ARBA" id="ARBA00022525"/>
    </source>
</evidence>
<evidence type="ECO:0000256" key="7">
    <source>
        <dbReference type="RuleBase" id="RU365009"/>
    </source>
</evidence>
<dbReference type="InterPro" id="IPR019778">
    <property type="entry name" value="Class_I_Hydrophobin_CS"/>
</dbReference>
<feature type="region of interest" description="Disordered" evidence="8">
    <location>
        <begin position="87"/>
        <end position="110"/>
    </location>
</feature>
<comment type="subcellular location">
    <subcellularLocation>
        <location evidence="1 7">Secreted</location>
        <location evidence="1 7">Cell wall</location>
    </subcellularLocation>
</comment>
<dbReference type="GO" id="GO:0005199">
    <property type="term" value="F:structural constituent of cell wall"/>
    <property type="evidence" value="ECO:0007669"/>
    <property type="project" value="InterPro"/>
</dbReference>
<dbReference type="InterPro" id="IPR001338">
    <property type="entry name" value="Class_I_Hydrophobin"/>
</dbReference>
<accession>A0A8S0VV51</accession>
<keyword evidence="4 7" id="KW-0964">Secreted</keyword>
<comment type="caution">
    <text evidence="9">The sequence shown here is derived from an EMBL/GenBank/DDBJ whole genome shotgun (WGS) entry which is preliminary data.</text>
</comment>
<protein>
    <recommendedName>
        <fullName evidence="7">Hydrophobin</fullName>
    </recommendedName>
</protein>
<sequence>MKLSVICQQEVRLFFLVFDNFINVQTIHTYPRFFALVVPTCRRQLPRRSSLRSSSIVSYSVAMKFTTVFVGLAAAAATVSARSSETNAQRFQRGLPPLPPSRRATGVAAARRHQPSGISGSCNTGPVQCCNSVTHATPIIATTIKTLLGLVVPADVAIGISCSPLSVIGLGGNSCNQQPVCCENNEFNGLIAIGCSPININL</sequence>
<organism evidence="9 10">
    <name type="scientific">Cyclocybe aegerita</name>
    <name type="common">Black poplar mushroom</name>
    <name type="synonym">Agrocybe aegerita</name>
    <dbReference type="NCBI Taxonomy" id="1973307"/>
    <lineage>
        <taxon>Eukaryota</taxon>
        <taxon>Fungi</taxon>
        <taxon>Dikarya</taxon>
        <taxon>Basidiomycota</taxon>
        <taxon>Agaricomycotina</taxon>
        <taxon>Agaricomycetes</taxon>
        <taxon>Agaricomycetidae</taxon>
        <taxon>Agaricales</taxon>
        <taxon>Agaricineae</taxon>
        <taxon>Bolbitiaceae</taxon>
        <taxon>Cyclocybe</taxon>
    </lineage>
</organism>
<dbReference type="AlphaFoldDB" id="A0A8S0VV51"/>
<dbReference type="Pfam" id="PF01185">
    <property type="entry name" value="Hydrophobin"/>
    <property type="match status" value="1"/>
</dbReference>
<keyword evidence="6 7" id="KW-1015">Disulfide bond</keyword>
<dbReference type="EMBL" id="CACVBS010000039">
    <property type="protein sequence ID" value="CAA7263260.1"/>
    <property type="molecule type" value="Genomic_DNA"/>
</dbReference>
<evidence type="ECO:0000256" key="8">
    <source>
        <dbReference type="SAM" id="MobiDB-lite"/>
    </source>
</evidence>
<dbReference type="Proteomes" id="UP000467700">
    <property type="component" value="Unassembled WGS sequence"/>
</dbReference>
<dbReference type="PROSITE" id="PS00956">
    <property type="entry name" value="HYDROPHOBIN"/>
    <property type="match status" value="1"/>
</dbReference>
<evidence type="ECO:0000256" key="1">
    <source>
        <dbReference type="ARBA" id="ARBA00004191"/>
    </source>
</evidence>
<keyword evidence="3 7" id="KW-0134">Cell wall</keyword>
<keyword evidence="10" id="KW-1185">Reference proteome</keyword>
<evidence type="ECO:0000256" key="5">
    <source>
        <dbReference type="ARBA" id="ARBA00022729"/>
    </source>
</evidence>
<keyword evidence="5 7" id="KW-0732">Signal</keyword>
<evidence type="ECO:0000313" key="10">
    <source>
        <dbReference type="Proteomes" id="UP000467700"/>
    </source>
</evidence>
<proteinExistence type="inferred from homology"/>
<dbReference type="SMART" id="SM00075">
    <property type="entry name" value="HYDRO"/>
    <property type="match status" value="1"/>
</dbReference>
<evidence type="ECO:0000313" key="9">
    <source>
        <dbReference type="EMBL" id="CAA7263260.1"/>
    </source>
</evidence>
<name>A0A8S0VV51_CYCAE</name>
<reference evidence="9 10" key="1">
    <citation type="submission" date="2020-01" db="EMBL/GenBank/DDBJ databases">
        <authorList>
            <person name="Gupta K D."/>
        </authorList>
    </citation>
    <scope>NUCLEOTIDE SEQUENCE [LARGE SCALE GENOMIC DNA]</scope>
</reference>
<comment type="similarity">
    <text evidence="2 7">Belongs to the fungal hydrophobin family.</text>
</comment>
<dbReference type="CDD" id="cd23507">
    <property type="entry name" value="hydrophobin_I"/>
    <property type="match status" value="1"/>
</dbReference>